<evidence type="ECO:0000313" key="14">
    <source>
        <dbReference type="Proteomes" id="UP001501920"/>
    </source>
</evidence>
<reference evidence="13" key="3">
    <citation type="submission" date="2025-09" db="UniProtKB">
        <authorList>
            <consortium name="Ensembl"/>
        </authorList>
    </citation>
    <scope>IDENTIFICATION</scope>
</reference>
<keyword evidence="5" id="KW-0964">Secreted</keyword>
<sequence length="80" mass="8679">IPKIPAPPAKNGELCLFSVQCKSSCCQRSSGIDLFRCAPRGTLYGTYYFCPCEKGRDCKGDWSIGGFITSTNFGTCVDPN</sequence>
<accession>A0A3B4CM74</accession>
<keyword evidence="9" id="KW-0443">Lipid metabolism</keyword>
<dbReference type="InterPro" id="IPR017915">
    <property type="entry name" value="Colipase_CS"/>
</dbReference>
<evidence type="ECO:0000259" key="12">
    <source>
        <dbReference type="Pfam" id="PF02740"/>
    </source>
</evidence>
<evidence type="ECO:0000256" key="2">
    <source>
        <dbReference type="ARBA" id="ARBA00003508"/>
    </source>
</evidence>
<comment type="function">
    <text evidence="2">Colipase is a cofactor of pancreatic lipase. It allows the lipase to anchor itself to the lipid-water interface. Without colipase the enzyme is washed off by bile salts, which have an inhibitory effect on the lipase.</text>
</comment>
<evidence type="ECO:0000256" key="10">
    <source>
        <dbReference type="ARBA" id="ARBA00023157"/>
    </source>
</evidence>
<dbReference type="GO" id="GO:0005576">
    <property type="term" value="C:extracellular region"/>
    <property type="evidence" value="ECO:0007669"/>
    <property type="project" value="UniProtKB-SubCell"/>
</dbReference>
<dbReference type="InterPro" id="IPR001981">
    <property type="entry name" value="Colipase"/>
</dbReference>
<dbReference type="GO" id="GO:0008047">
    <property type="term" value="F:enzyme activator activity"/>
    <property type="evidence" value="ECO:0007669"/>
    <property type="project" value="InterPro"/>
</dbReference>
<evidence type="ECO:0000259" key="11">
    <source>
        <dbReference type="Pfam" id="PF01114"/>
    </source>
</evidence>
<gene>
    <name evidence="13" type="primary">TRIAP1</name>
</gene>
<reference evidence="13" key="2">
    <citation type="submission" date="2025-08" db="UniProtKB">
        <authorList>
            <consortium name="Ensembl"/>
        </authorList>
    </citation>
    <scope>IDENTIFICATION</scope>
</reference>
<dbReference type="PROSITE" id="PS00121">
    <property type="entry name" value="COLIPASE_1"/>
    <property type="match status" value="1"/>
</dbReference>
<evidence type="ECO:0000313" key="13">
    <source>
        <dbReference type="Ensembl" id="ENSPNAP00000012448.2"/>
    </source>
</evidence>
<dbReference type="SUPFAM" id="SSF57190">
    <property type="entry name" value="Colipase-like"/>
    <property type="match status" value="2"/>
</dbReference>
<evidence type="ECO:0000256" key="7">
    <source>
        <dbReference type="ARBA" id="ARBA00022757"/>
    </source>
</evidence>
<evidence type="ECO:0000256" key="4">
    <source>
        <dbReference type="ARBA" id="ARBA00011263"/>
    </source>
</evidence>
<keyword evidence="7" id="KW-0222">Digestion</keyword>
<name>A0A3B4CM74_PYGNA</name>
<comment type="subcellular location">
    <subcellularLocation>
        <location evidence="3">Secreted</location>
    </subcellularLocation>
</comment>
<dbReference type="InterPro" id="IPR017913">
    <property type="entry name" value="Colipase_N"/>
</dbReference>
<dbReference type="Ensembl" id="ENSPNAT00000036516.2">
    <property type="protein sequence ID" value="ENSPNAP00000012448.2"/>
    <property type="gene ID" value="ENSPNAG00000018217.2"/>
</dbReference>
<evidence type="ECO:0008006" key="15">
    <source>
        <dbReference type="Google" id="ProtNLM"/>
    </source>
</evidence>
<dbReference type="GO" id="GO:0007586">
    <property type="term" value="P:digestion"/>
    <property type="evidence" value="ECO:0007669"/>
    <property type="project" value="UniProtKB-KW"/>
</dbReference>
<dbReference type="SMART" id="SM00023">
    <property type="entry name" value="COLIPASE"/>
    <property type="match status" value="1"/>
</dbReference>
<keyword evidence="14" id="KW-1185">Reference proteome</keyword>
<evidence type="ECO:0000256" key="1">
    <source>
        <dbReference type="ARBA" id="ARBA00002722"/>
    </source>
</evidence>
<dbReference type="PROSITE" id="PS51342">
    <property type="entry name" value="COLIPASE_2"/>
    <property type="match status" value="1"/>
</dbReference>
<dbReference type="Gene3D" id="2.10.80.10">
    <property type="entry name" value="Lipase, subunit A"/>
    <property type="match status" value="1"/>
</dbReference>
<reference evidence="13 14" key="1">
    <citation type="submission" date="2020-10" db="EMBL/GenBank/DDBJ databases">
        <title>Pygocentrus nattereri (red-bellied piranha) genome, fPygNat1, primary haplotype.</title>
        <authorList>
            <person name="Myers G."/>
            <person name="Meyer A."/>
            <person name="Karagic N."/>
            <person name="Pippel M."/>
            <person name="Winkler S."/>
            <person name="Tracey A."/>
            <person name="Wood J."/>
            <person name="Formenti G."/>
            <person name="Howe K."/>
            <person name="Fedrigo O."/>
            <person name="Jarvis E.D."/>
        </authorList>
    </citation>
    <scope>NUCLEOTIDE SEQUENCE [LARGE SCALE GENOMIC DNA]</scope>
</reference>
<keyword evidence="8" id="KW-0442">Lipid degradation</keyword>
<proteinExistence type="predicted"/>
<organism evidence="13 14">
    <name type="scientific">Pygocentrus nattereri</name>
    <name type="common">Red-bellied piranha</name>
    <dbReference type="NCBI Taxonomy" id="42514"/>
    <lineage>
        <taxon>Eukaryota</taxon>
        <taxon>Metazoa</taxon>
        <taxon>Chordata</taxon>
        <taxon>Craniata</taxon>
        <taxon>Vertebrata</taxon>
        <taxon>Euteleostomi</taxon>
        <taxon>Actinopterygii</taxon>
        <taxon>Neopterygii</taxon>
        <taxon>Teleostei</taxon>
        <taxon>Ostariophysi</taxon>
        <taxon>Characiformes</taxon>
        <taxon>Characoidei</taxon>
        <taxon>Pygocentrus</taxon>
    </lineage>
</organism>
<dbReference type="GO" id="GO:0016042">
    <property type="term" value="P:lipid catabolic process"/>
    <property type="evidence" value="ECO:0007669"/>
    <property type="project" value="UniProtKB-KW"/>
</dbReference>
<dbReference type="Pfam" id="PF01114">
    <property type="entry name" value="Colipase"/>
    <property type="match status" value="1"/>
</dbReference>
<evidence type="ECO:0000256" key="9">
    <source>
        <dbReference type="ARBA" id="ARBA00023098"/>
    </source>
</evidence>
<dbReference type="AlphaFoldDB" id="A0A3B4CM74"/>
<evidence type="ECO:0000256" key="3">
    <source>
        <dbReference type="ARBA" id="ARBA00004613"/>
    </source>
</evidence>
<dbReference type="PRINTS" id="PR00128">
    <property type="entry name" value="COLIPASE"/>
</dbReference>
<keyword evidence="6" id="KW-0732">Signal</keyword>
<protein>
    <recommendedName>
        <fullName evidence="15">Colipase C-terminal domain-containing protein</fullName>
    </recommendedName>
</protein>
<feature type="domain" description="Colipase N-terminal" evidence="11">
    <location>
        <begin position="11"/>
        <end position="40"/>
    </location>
</feature>
<dbReference type="STRING" id="42514.ENSPNAP00000012448"/>
<feature type="domain" description="Colipase C-terminal" evidence="12">
    <location>
        <begin position="41"/>
        <end position="78"/>
    </location>
</feature>
<keyword evidence="10" id="KW-1015">Disulfide bond</keyword>
<comment type="subunit">
    <text evidence="4">Forms a 1:1 stoichiometric complex with pancreatic lipase.</text>
</comment>
<evidence type="ECO:0000256" key="8">
    <source>
        <dbReference type="ARBA" id="ARBA00022963"/>
    </source>
</evidence>
<dbReference type="Pfam" id="PF02740">
    <property type="entry name" value="Colipase_C"/>
    <property type="match status" value="1"/>
</dbReference>
<dbReference type="Proteomes" id="UP001501920">
    <property type="component" value="Chromosome 28"/>
</dbReference>
<dbReference type="InterPro" id="IPR017914">
    <property type="entry name" value="Colipase_C"/>
</dbReference>
<comment type="function">
    <text evidence="1">Enterostatin has a biological activity as a satiety signal.</text>
</comment>
<evidence type="ECO:0000256" key="5">
    <source>
        <dbReference type="ARBA" id="ARBA00022525"/>
    </source>
</evidence>
<evidence type="ECO:0000256" key="6">
    <source>
        <dbReference type="ARBA" id="ARBA00022729"/>
    </source>
</evidence>